<feature type="region of interest" description="Disordered" evidence="1">
    <location>
        <begin position="29"/>
        <end position="127"/>
    </location>
</feature>
<accession>A0A6J7JGE9</accession>
<proteinExistence type="predicted"/>
<reference evidence="2" key="1">
    <citation type="submission" date="2020-05" db="EMBL/GenBank/DDBJ databases">
        <authorList>
            <person name="Chiriac C."/>
            <person name="Salcher M."/>
            <person name="Ghai R."/>
            <person name="Kavagutti S V."/>
        </authorList>
    </citation>
    <scope>NUCLEOTIDE SEQUENCE</scope>
</reference>
<organism evidence="2">
    <name type="scientific">freshwater metagenome</name>
    <dbReference type="NCBI Taxonomy" id="449393"/>
    <lineage>
        <taxon>unclassified sequences</taxon>
        <taxon>metagenomes</taxon>
        <taxon>ecological metagenomes</taxon>
    </lineage>
</organism>
<dbReference type="EMBL" id="CAFBNA010000112">
    <property type="protein sequence ID" value="CAB4941857.1"/>
    <property type="molecule type" value="Genomic_DNA"/>
</dbReference>
<feature type="compositionally biased region" description="Basic and acidic residues" evidence="1">
    <location>
        <begin position="66"/>
        <end position="102"/>
    </location>
</feature>
<evidence type="ECO:0000313" key="2">
    <source>
        <dbReference type="EMBL" id="CAB4941857.1"/>
    </source>
</evidence>
<name>A0A6J7JGE9_9ZZZZ</name>
<evidence type="ECO:0000256" key="1">
    <source>
        <dbReference type="SAM" id="MobiDB-lite"/>
    </source>
</evidence>
<gene>
    <name evidence="2" type="ORF">UFOPK3708_01505</name>
</gene>
<sequence length="127" mass="14295">MEVVSLHFPEQKFVALRSVHLEFRDCAVAGKGTVENQPVANHQTESERDDREEESLYSQRWDADDERSKSAEADADKNGQRHRHASGELHGEIAANRDEPELAQRQLPGPAGKDSDGKCRNDPDQDF</sequence>
<protein>
    <submittedName>
        <fullName evidence="2">Unannotated protein</fullName>
    </submittedName>
</protein>
<feature type="compositionally biased region" description="Polar residues" evidence="1">
    <location>
        <begin position="34"/>
        <end position="43"/>
    </location>
</feature>
<feature type="compositionally biased region" description="Basic and acidic residues" evidence="1">
    <location>
        <begin position="113"/>
        <end position="127"/>
    </location>
</feature>
<dbReference type="AlphaFoldDB" id="A0A6J7JGE9"/>